<reference evidence="7 8" key="1">
    <citation type="journal article" date="2015" name="Genome Announc.">
        <title>Expanding the biotechnology potential of lactobacilli through comparative genomics of 213 strains and associated genera.</title>
        <authorList>
            <person name="Sun Z."/>
            <person name="Harris H.M."/>
            <person name="McCann A."/>
            <person name="Guo C."/>
            <person name="Argimon S."/>
            <person name="Zhang W."/>
            <person name="Yang X."/>
            <person name="Jeffery I.B."/>
            <person name="Cooney J.C."/>
            <person name="Kagawa T.F."/>
            <person name="Liu W."/>
            <person name="Song Y."/>
            <person name="Salvetti E."/>
            <person name="Wrobel A."/>
            <person name="Rasinkangas P."/>
            <person name="Parkhill J."/>
            <person name="Rea M.C."/>
            <person name="O'Sullivan O."/>
            <person name="Ritari J."/>
            <person name="Douillard F.P."/>
            <person name="Paul Ross R."/>
            <person name="Yang R."/>
            <person name="Briner A.E."/>
            <person name="Felis G.E."/>
            <person name="de Vos W.M."/>
            <person name="Barrangou R."/>
            <person name="Klaenhammer T.R."/>
            <person name="Caufield P.W."/>
            <person name="Cui Y."/>
            <person name="Zhang H."/>
            <person name="O'Toole P.W."/>
        </authorList>
    </citation>
    <scope>NUCLEOTIDE SEQUENCE [LARGE SCALE GENOMIC DNA]</scope>
    <source>
        <strain evidence="7 8">DSM 20452</strain>
    </source>
</reference>
<dbReference type="InterPro" id="IPR025269">
    <property type="entry name" value="SAM-like_dom"/>
</dbReference>
<keyword evidence="3" id="KW-0233">DNA recombination</keyword>
<dbReference type="PANTHER" id="PTHR30349">
    <property type="entry name" value="PHAGE INTEGRASE-RELATED"/>
    <property type="match status" value="1"/>
</dbReference>
<dbReference type="Pfam" id="PF00589">
    <property type="entry name" value="Phage_integrase"/>
    <property type="match status" value="1"/>
</dbReference>
<dbReference type="Proteomes" id="UP000051612">
    <property type="component" value="Unassembled WGS sequence"/>
</dbReference>
<evidence type="ECO:0000259" key="5">
    <source>
        <dbReference type="PROSITE" id="PS51898"/>
    </source>
</evidence>
<evidence type="ECO:0000313" key="8">
    <source>
        <dbReference type="Proteomes" id="UP000051612"/>
    </source>
</evidence>
<dbReference type="PATRIC" id="fig|1423772.3.peg.1821"/>
<dbReference type="Pfam" id="PF13102">
    <property type="entry name" value="Phage_int_SAM_5"/>
    <property type="match status" value="1"/>
</dbReference>
<sequence>MSVVKKTNAGYTVQLSIGSGKNRIRQNKTFVTRREANEWLTQQSAILGGSKALLYQRKMTVMSFYDLWVANKKKGLAKNTLKSYSATKNRLSPYLSRIKVSTLTHQQLQGVFNMLSKRYSHETLRKDLSHIRSMLRYAMRISVVTAKVNPANDVVITGNDDSYYKNVDDKVLPLSEFNVIKEYLIRFAIKKNDWHTRNMLGLSIAISTGLRGGEILALCYKDIDFSECILTVNHSWDGELVAPKTKASHRVVPIPDWLVDKIKYWADLNNLSLDSDMQVMTRKDGSVGSVGSLTSAFKKLQKKLGFSPQYSLHNLRHTIASHLLNKGVNIVTVSRLLGHSSVRITESYYLGLVSEDKVAERRKVLELL</sequence>
<accession>A0A0R2B5Q0</accession>
<gene>
    <name evidence="7" type="ORF">FC48_GL001711</name>
</gene>
<protein>
    <submittedName>
        <fullName evidence="7">Prophage Lp2 protein 2, integrase</fullName>
    </submittedName>
</protein>
<dbReference type="Gene3D" id="1.10.443.10">
    <property type="entry name" value="Intergrase catalytic core"/>
    <property type="match status" value="1"/>
</dbReference>
<dbReference type="Gene3D" id="1.10.150.130">
    <property type="match status" value="1"/>
</dbReference>
<proteinExistence type="inferred from homology"/>
<evidence type="ECO:0000313" key="7">
    <source>
        <dbReference type="EMBL" id="KRM70540.1"/>
    </source>
</evidence>
<dbReference type="InterPro" id="IPR010998">
    <property type="entry name" value="Integrase_recombinase_N"/>
</dbReference>
<evidence type="ECO:0000256" key="1">
    <source>
        <dbReference type="ARBA" id="ARBA00008857"/>
    </source>
</evidence>
<dbReference type="SUPFAM" id="SSF56349">
    <property type="entry name" value="DNA breaking-rejoining enzymes"/>
    <property type="match status" value="1"/>
</dbReference>
<feature type="domain" description="Core-binding (CB)" evidence="6">
    <location>
        <begin position="59"/>
        <end position="139"/>
    </location>
</feature>
<dbReference type="PROSITE" id="PS51898">
    <property type="entry name" value="TYR_RECOMBINASE"/>
    <property type="match status" value="1"/>
</dbReference>
<dbReference type="AlphaFoldDB" id="A0A0R2B5Q0"/>
<keyword evidence="2 4" id="KW-0238">DNA-binding</keyword>
<dbReference type="InterPro" id="IPR002104">
    <property type="entry name" value="Integrase_catalytic"/>
</dbReference>
<dbReference type="GO" id="GO:0015074">
    <property type="term" value="P:DNA integration"/>
    <property type="evidence" value="ECO:0007669"/>
    <property type="project" value="InterPro"/>
</dbReference>
<evidence type="ECO:0000259" key="6">
    <source>
        <dbReference type="PROSITE" id="PS51900"/>
    </source>
</evidence>
<dbReference type="GO" id="GO:0003677">
    <property type="term" value="F:DNA binding"/>
    <property type="evidence" value="ECO:0007669"/>
    <property type="project" value="UniProtKB-UniRule"/>
</dbReference>
<dbReference type="InterPro" id="IPR050090">
    <property type="entry name" value="Tyrosine_recombinase_XerCD"/>
</dbReference>
<comment type="similarity">
    <text evidence="1">Belongs to the 'phage' integrase family.</text>
</comment>
<evidence type="ECO:0000256" key="3">
    <source>
        <dbReference type="ARBA" id="ARBA00023172"/>
    </source>
</evidence>
<evidence type="ECO:0000256" key="2">
    <source>
        <dbReference type="ARBA" id="ARBA00023125"/>
    </source>
</evidence>
<dbReference type="GO" id="GO:0006310">
    <property type="term" value="P:DNA recombination"/>
    <property type="evidence" value="ECO:0007669"/>
    <property type="project" value="UniProtKB-KW"/>
</dbReference>
<evidence type="ECO:0000256" key="4">
    <source>
        <dbReference type="PROSITE-ProRule" id="PRU01248"/>
    </source>
</evidence>
<feature type="domain" description="Tyr recombinase" evidence="5">
    <location>
        <begin position="167"/>
        <end position="363"/>
    </location>
</feature>
<dbReference type="RefSeq" id="WP_056960337.1">
    <property type="nucleotide sequence ID" value="NZ_AYYN01000174.1"/>
</dbReference>
<organism evidence="7 8">
    <name type="scientific">Ligilactobacillus murinus DSM 20452 = NBRC 14221</name>
    <dbReference type="NCBI Taxonomy" id="1423772"/>
    <lineage>
        <taxon>Bacteria</taxon>
        <taxon>Bacillati</taxon>
        <taxon>Bacillota</taxon>
        <taxon>Bacilli</taxon>
        <taxon>Lactobacillales</taxon>
        <taxon>Lactobacillaceae</taxon>
        <taxon>Ligilactobacillus</taxon>
    </lineage>
</organism>
<dbReference type="EMBL" id="AYYN01000174">
    <property type="protein sequence ID" value="KRM70540.1"/>
    <property type="molecule type" value="Genomic_DNA"/>
</dbReference>
<comment type="caution">
    <text evidence="7">The sequence shown here is derived from an EMBL/GenBank/DDBJ whole genome shotgun (WGS) entry which is preliminary data.</text>
</comment>
<dbReference type="PANTHER" id="PTHR30349:SF64">
    <property type="entry name" value="PROPHAGE INTEGRASE INTD-RELATED"/>
    <property type="match status" value="1"/>
</dbReference>
<dbReference type="CDD" id="cd01189">
    <property type="entry name" value="INT_ICEBs1_C_like"/>
    <property type="match status" value="1"/>
</dbReference>
<name>A0A0R2B5Q0_9LACO</name>
<dbReference type="PROSITE" id="PS51900">
    <property type="entry name" value="CB"/>
    <property type="match status" value="1"/>
</dbReference>
<dbReference type="InterPro" id="IPR013762">
    <property type="entry name" value="Integrase-like_cat_sf"/>
</dbReference>
<dbReference type="InterPro" id="IPR044068">
    <property type="entry name" value="CB"/>
</dbReference>
<dbReference type="InterPro" id="IPR011010">
    <property type="entry name" value="DNA_brk_join_enz"/>
</dbReference>